<feature type="transmembrane region" description="Helical" evidence="6">
    <location>
        <begin position="65"/>
        <end position="83"/>
    </location>
</feature>
<dbReference type="Pfam" id="PF02361">
    <property type="entry name" value="CbiQ"/>
    <property type="match status" value="1"/>
</dbReference>
<evidence type="ECO:0000256" key="6">
    <source>
        <dbReference type="SAM" id="Phobius"/>
    </source>
</evidence>
<dbReference type="EMBL" id="DTOZ01000049">
    <property type="protein sequence ID" value="HGE77707.1"/>
    <property type="molecule type" value="Genomic_DNA"/>
</dbReference>
<name>A0A7V3RGE2_UNCW3</name>
<feature type="transmembrane region" description="Helical" evidence="6">
    <location>
        <begin position="103"/>
        <end position="131"/>
    </location>
</feature>
<evidence type="ECO:0000256" key="1">
    <source>
        <dbReference type="ARBA" id="ARBA00004651"/>
    </source>
</evidence>
<feature type="transmembrane region" description="Helical" evidence="6">
    <location>
        <begin position="20"/>
        <end position="53"/>
    </location>
</feature>
<keyword evidence="3 6" id="KW-0812">Transmembrane</keyword>
<comment type="caution">
    <text evidence="7">The sequence shown here is derived from an EMBL/GenBank/DDBJ whole genome shotgun (WGS) entry which is preliminary data.</text>
</comment>
<accession>A0A7V3RGE2</accession>
<dbReference type="InterPro" id="IPR003339">
    <property type="entry name" value="ABC/ECF_trnsptr_transmembrane"/>
</dbReference>
<evidence type="ECO:0000256" key="3">
    <source>
        <dbReference type="ARBA" id="ARBA00022692"/>
    </source>
</evidence>
<gene>
    <name evidence="7" type="primary">cbiQ</name>
    <name evidence="7" type="ORF">ENX68_01740</name>
</gene>
<keyword evidence="4 6" id="KW-1133">Transmembrane helix</keyword>
<comment type="subcellular location">
    <subcellularLocation>
        <location evidence="1">Cell membrane</location>
        <topology evidence="1">Multi-pass membrane protein</topology>
    </subcellularLocation>
</comment>
<organism evidence="7">
    <name type="scientific">candidate division WOR-3 bacterium</name>
    <dbReference type="NCBI Taxonomy" id="2052148"/>
    <lineage>
        <taxon>Bacteria</taxon>
        <taxon>Bacteria division WOR-3</taxon>
    </lineage>
</organism>
<evidence type="ECO:0000256" key="5">
    <source>
        <dbReference type="ARBA" id="ARBA00023136"/>
    </source>
</evidence>
<dbReference type="CDD" id="cd16914">
    <property type="entry name" value="EcfT"/>
    <property type="match status" value="1"/>
</dbReference>
<feature type="transmembrane region" description="Helical" evidence="6">
    <location>
        <begin position="143"/>
        <end position="158"/>
    </location>
</feature>
<dbReference type="NCBIfam" id="TIGR02454">
    <property type="entry name" value="ECF_T_CbiQ"/>
    <property type="match status" value="1"/>
</dbReference>
<dbReference type="AlphaFoldDB" id="A0A7V3RGE2"/>
<protein>
    <submittedName>
        <fullName evidence="7">Cobalt ECF transporter T component CbiQ</fullName>
    </submittedName>
</protein>
<reference evidence="7" key="1">
    <citation type="journal article" date="2020" name="mSystems">
        <title>Genome- and Community-Level Interaction Insights into Carbon Utilization and Element Cycling Functions of Hydrothermarchaeota in Hydrothermal Sediment.</title>
        <authorList>
            <person name="Zhou Z."/>
            <person name="Liu Y."/>
            <person name="Xu W."/>
            <person name="Pan J."/>
            <person name="Luo Z.H."/>
            <person name="Li M."/>
        </authorList>
    </citation>
    <scope>NUCLEOTIDE SEQUENCE [LARGE SCALE GENOMIC DNA]</scope>
    <source>
        <strain evidence="7">SpSt-961</strain>
    </source>
</reference>
<keyword evidence="5 6" id="KW-0472">Membrane</keyword>
<dbReference type="GO" id="GO:0043190">
    <property type="term" value="C:ATP-binding cassette (ABC) transporter complex"/>
    <property type="evidence" value="ECO:0007669"/>
    <property type="project" value="InterPro"/>
</dbReference>
<dbReference type="GO" id="GO:0006824">
    <property type="term" value="P:cobalt ion transport"/>
    <property type="evidence" value="ECO:0007669"/>
    <property type="project" value="InterPro"/>
</dbReference>
<proteinExistence type="predicted"/>
<dbReference type="PANTHER" id="PTHR34857:SF2">
    <property type="entry name" value="SLL0384 PROTEIN"/>
    <property type="match status" value="1"/>
</dbReference>
<dbReference type="InterPro" id="IPR012809">
    <property type="entry name" value="ECF_CbiQ"/>
</dbReference>
<dbReference type="PANTHER" id="PTHR34857">
    <property type="entry name" value="SLL0384 PROTEIN"/>
    <property type="match status" value="1"/>
</dbReference>
<evidence type="ECO:0000313" key="7">
    <source>
        <dbReference type="EMBL" id="HGE77707.1"/>
    </source>
</evidence>
<evidence type="ECO:0000256" key="2">
    <source>
        <dbReference type="ARBA" id="ARBA00022475"/>
    </source>
</evidence>
<feature type="transmembrane region" description="Helical" evidence="6">
    <location>
        <begin position="224"/>
        <end position="245"/>
    </location>
</feature>
<sequence>MLEEHLKGNSIIHKLDPRIKLIYAFIFSLVIALQNDLGSVITGLAIGIGLVLLARIEIKEVLKRLLGVDWFILLLWLIIPLTYPGDTFFRISCFKITYQGILFTILLTIKANAIMLILVCFLATSSIFDIVHSMLHLRIPEKLVFLFFLMFRYIWVLSDEYEKMVKALKARSFKLGNSIHTYRTIGYIVGGLLVKSYNRAENLFRAMVCRGFNGKFWLLDHFKFSIIDIVGISLLTTLNLAIIIIKWKKIL</sequence>
<evidence type="ECO:0000256" key="4">
    <source>
        <dbReference type="ARBA" id="ARBA00022989"/>
    </source>
</evidence>
<dbReference type="InterPro" id="IPR051611">
    <property type="entry name" value="ECF_transporter_component"/>
</dbReference>
<keyword evidence="2" id="KW-1003">Cell membrane</keyword>